<keyword evidence="5 7" id="KW-0460">Magnesium</keyword>
<keyword evidence="7" id="KW-0963">Cytoplasm</keyword>
<accession>A0A2D2DVR7</accession>
<feature type="binding site" evidence="7">
    <location>
        <begin position="351"/>
        <end position="353"/>
    </location>
    <ligand>
        <name>GTP</name>
        <dbReference type="ChEBI" id="CHEBI:37565"/>
    </ligand>
</feature>
<dbReference type="GO" id="GO:0004019">
    <property type="term" value="F:adenylosuccinate synthase activity"/>
    <property type="evidence" value="ECO:0007669"/>
    <property type="project" value="UniProtKB-UniRule"/>
</dbReference>
<feature type="binding site" evidence="7">
    <location>
        <position position="16"/>
    </location>
    <ligand>
        <name>Mg(2+)</name>
        <dbReference type="ChEBI" id="CHEBI:18420"/>
    </ligand>
</feature>
<dbReference type="Gene3D" id="1.10.300.10">
    <property type="entry name" value="Adenylosuccinate Synthetase, subunit A, domain 2"/>
    <property type="match status" value="1"/>
</dbReference>
<comment type="subunit">
    <text evidence="7">Homodimer.</text>
</comment>
<evidence type="ECO:0000256" key="3">
    <source>
        <dbReference type="ARBA" id="ARBA00022741"/>
    </source>
</evidence>
<comment type="similarity">
    <text evidence="7">Belongs to the adenylosuccinate synthetase family.</text>
</comment>
<dbReference type="InterPro" id="IPR042109">
    <property type="entry name" value="Adenylosuccinate_synth_dom1"/>
</dbReference>
<dbReference type="InterPro" id="IPR042110">
    <property type="entry name" value="Adenylosuccinate_synth_dom2"/>
</dbReference>
<proteinExistence type="inferred from homology"/>
<feature type="binding site" description="in other chain" evidence="7">
    <location>
        <position position="245"/>
    </location>
    <ligand>
        <name>IMP</name>
        <dbReference type="ChEBI" id="CHEBI:58053"/>
        <note>ligand shared between dimeric partners</note>
    </ligand>
</feature>
<dbReference type="GO" id="GO:0005737">
    <property type="term" value="C:cytoplasm"/>
    <property type="evidence" value="ECO:0007669"/>
    <property type="project" value="UniProtKB-SubCell"/>
</dbReference>
<keyword evidence="6 7" id="KW-0342">GTP-binding</keyword>
<feature type="binding site" evidence="7">
    <location>
        <position position="45"/>
    </location>
    <ligand>
        <name>Mg(2+)</name>
        <dbReference type="ChEBI" id="CHEBI:18420"/>
    </ligand>
</feature>
<dbReference type="KEGG" id="mass:CR152_23600"/>
<dbReference type="Gene3D" id="3.90.170.10">
    <property type="entry name" value="Adenylosuccinate Synthetase, subunit A, domain 3"/>
    <property type="match status" value="1"/>
</dbReference>
<keyword evidence="3 7" id="KW-0547">Nucleotide-binding</keyword>
<feature type="binding site" evidence="7">
    <location>
        <position position="325"/>
    </location>
    <ligand>
        <name>GTP</name>
        <dbReference type="ChEBI" id="CHEBI:37565"/>
    </ligand>
</feature>
<dbReference type="OrthoDB" id="3959406at2"/>
<feature type="binding site" description="in other chain" evidence="7">
    <location>
        <position position="323"/>
    </location>
    <ligand>
        <name>IMP</name>
        <dbReference type="ChEBI" id="CHEBI:58053"/>
        <note>ligand shared between dimeric partners</note>
    </ligand>
</feature>
<dbReference type="GO" id="GO:0000287">
    <property type="term" value="F:magnesium ion binding"/>
    <property type="evidence" value="ECO:0007669"/>
    <property type="project" value="UniProtKB-UniRule"/>
</dbReference>
<dbReference type="EC" id="6.3.4.4" evidence="7"/>
<evidence type="ECO:0000313" key="9">
    <source>
        <dbReference type="Proteomes" id="UP000229897"/>
    </source>
</evidence>
<keyword evidence="9" id="KW-1185">Reference proteome</keyword>
<dbReference type="UniPathway" id="UPA00075">
    <property type="reaction ID" value="UER00335"/>
</dbReference>
<organism evidence="8 9">
    <name type="scientific">Massilia violaceinigra</name>
    <dbReference type="NCBI Taxonomy" id="2045208"/>
    <lineage>
        <taxon>Bacteria</taxon>
        <taxon>Pseudomonadati</taxon>
        <taxon>Pseudomonadota</taxon>
        <taxon>Betaproteobacteria</taxon>
        <taxon>Burkholderiales</taxon>
        <taxon>Oxalobacteraceae</taxon>
        <taxon>Telluria group</taxon>
        <taxon>Massilia</taxon>
    </lineage>
</organism>
<evidence type="ECO:0000313" key="8">
    <source>
        <dbReference type="EMBL" id="ATQ79075.1"/>
    </source>
</evidence>
<dbReference type="GO" id="GO:0044208">
    <property type="term" value="P:'de novo' AMP biosynthetic process"/>
    <property type="evidence" value="ECO:0007669"/>
    <property type="project" value="UniProtKB-UniRule"/>
</dbReference>
<dbReference type="PANTHER" id="PTHR11846">
    <property type="entry name" value="ADENYLOSUCCINATE SYNTHETASE"/>
    <property type="match status" value="1"/>
</dbReference>
<comment type="cofactor">
    <cofactor evidence="7">
        <name>Mg(2+)</name>
        <dbReference type="ChEBI" id="CHEBI:18420"/>
    </cofactor>
    <text evidence="7">Binds 1 Mg(2+) ion per subunit.</text>
</comment>
<keyword evidence="1 7" id="KW-0436">Ligase</keyword>
<dbReference type="InterPro" id="IPR042111">
    <property type="entry name" value="Adenylosuccinate_synth_dom3"/>
</dbReference>
<feature type="active site" description="Proton acceptor" evidence="7">
    <location>
        <position position="16"/>
    </location>
</feature>
<name>A0A2D2DVR7_9BURK</name>
<comment type="catalytic activity">
    <reaction evidence="7">
        <text>IMP + L-aspartate + GTP = N(6)-(1,2-dicarboxyethyl)-AMP + GDP + phosphate + 2 H(+)</text>
        <dbReference type="Rhea" id="RHEA:15753"/>
        <dbReference type="ChEBI" id="CHEBI:15378"/>
        <dbReference type="ChEBI" id="CHEBI:29991"/>
        <dbReference type="ChEBI" id="CHEBI:37565"/>
        <dbReference type="ChEBI" id="CHEBI:43474"/>
        <dbReference type="ChEBI" id="CHEBI:57567"/>
        <dbReference type="ChEBI" id="CHEBI:58053"/>
        <dbReference type="ChEBI" id="CHEBI:58189"/>
        <dbReference type="EC" id="6.3.4.4"/>
    </reaction>
</comment>
<dbReference type="PANTHER" id="PTHR11846:SF0">
    <property type="entry name" value="ADENYLOSUCCINATE SYNTHETASE"/>
    <property type="match status" value="1"/>
</dbReference>
<dbReference type="GO" id="GO:0005525">
    <property type="term" value="F:GTP binding"/>
    <property type="evidence" value="ECO:0007669"/>
    <property type="project" value="UniProtKB-UniRule"/>
</dbReference>
<dbReference type="SUPFAM" id="SSF52540">
    <property type="entry name" value="P-loop containing nucleoside triphosphate hydrolases"/>
    <property type="match status" value="1"/>
</dbReference>
<evidence type="ECO:0000256" key="6">
    <source>
        <dbReference type="ARBA" id="ARBA00023134"/>
    </source>
</evidence>
<dbReference type="InterPro" id="IPR027417">
    <property type="entry name" value="P-loop_NTPase"/>
</dbReference>
<comment type="function">
    <text evidence="7">Plays an important role in the de novo pathway of purine nucleotide biosynthesis. Catalyzes the first committed step in the biosynthesis of AMP from IMP.</text>
</comment>
<evidence type="ECO:0000256" key="4">
    <source>
        <dbReference type="ARBA" id="ARBA00022755"/>
    </source>
</evidence>
<evidence type="ECO:0000256" key="7">
    <source>
        <dbReference type="HAMAP-Rule" id="MF_00011"/>
    </source>
</evidence>
<evidence type="ECO:0000256" key="5">
    <source>
        <dbReference type="ARBA" id="ARBA00022842"/>
    </source>
</evidence>
<dbReference type="Gene3D" id="3.40.440.10">
    <property type="entry name" value="Adenylosuccinate Synthetase, subunit A, domain 1"/>
    <property type="match status" value="1"/>
</dbReference>
<feature type="active site" description="Proton donor" evidence="7">
    <location>
        <position position="46"/>
    </location>
</feature>
<dbReference type="Pfam" id="PF00709">
    <property type="entry name" value="Adenylsucc_synt"/>
    <property type="match status" value="1"/>
</dbReference>
<dbReference type="HAMAP" id="MF_00011">
    <property type="entry name" value="Adenylosucc_synth"/>
    <property type="match status" value="1"/>
</dbReference>
<dbReference type="SMART" id="SM00788">
    <property type="entry name" value="Adenylsucc_synt"/>
    <property type="match status" value="1"/>
</dbReference>
<feature type="binding site" description="in other chain" evidence="7">
    <location>
        <position position="260"/>
    </location>
    <ligand>
        <name>IMP</name>
        <dbReference type="ChEBI" id="CHEBI:58053"/>
        <note>ligand shared between dimeric partners</note>
    </ligand>
</feature>
<sequence length="477" mass="51844">MSSTRLVSLLGLGFGDCGKGLFTDYLCRHWGAHTVVRFNGGAQAGHNVVLPDGRHHTFAQFGAGSFVPGVVTLLAYPVIVHPTALLVEDAYLRRAGVDDALARILIDGRCRVTTPFHQAAGRMRELRRGKAAHGSCGVGVGETAGHGIDHPEQIVHYADLMQPAVALAKLELMRRTLRAAFGQRCAEPANQNAYDAELAVLDDANMATRWLERVAELVRQVPPAAHARVAERLHLPGCVLFEGAQGVLLDEWRGFHPHTTWSSIHPASVQAVATDAGQHARIEHLGILRSYMTRHGNGPLPTHDARLDHLPEPHNASDGWQGRFRRGHPDALLLRYALQVAGPLDGLLVSHLDVFGRERALRWCTAYDADAVDDALCVRDPHSGRISAILPGARRDLAHQERLGHLLARATPRYADERVADAGSFVAQLEALSGLPVLLGSYGPTHETVRQHRYAAEAYRRSDSAVPRQCGGDCSSA</sequence>
<comment type="subcellular location">
    <subcellularLocation>
        <location evidence="7">Cytoplasm</location>
    </subcellularLocation>
</comment>
<comment type="caution">
    <text evidence="7">Lacks conserved residue(s) required for the propagation of feature annotation.</text>
</comment>
<feature type="binding site" evidence="7">
    <location>
        <begin position="45"/>
        <end position="47"/>
    </location>
    <ligand>
        <name>GTP</name>
        <dbReference type="ChEBI" id="CHEBI:37565"/>
    </ligand>
</feature>
<dbReference type="AlphaFoldDB" id="A0A2D2DVR7"/>
<gene>
    <name evidence="7" type="primary">purA</name>
    <name evidence="8" type="ORF">CR152_23600</name>
</gene>
<feature type="binding site" evidence="7">
    <location>
        <begin position="441"/>
        <end position="443"/>
    </location>
    <ligand>
        <name>GTP</name>
        <dbReference type="ChEBI" id="CHEBI:37565"/>
    </ligand>
</feature>
<dbReference type="EMBL" id="CP024608">
    <property type="protein sequence ID" value="ATQ79075.1"/>
    <property type="molecule type" value="Genomic_DNA"/>
</dbReference>
<reference evidence="8" key="1">
    <citation type="submission" date="2017-10" db="EMBL/GenBank/DDBJ databases">
        <title>Massilia psychrophilum sp. nov., a novel purple-pigmented bacterium isolated from Tianshan glacier, Xinjiang Municipality, China.</title>
        <authorList>
            <person name="Wang H."/>
        </authorList>
    </citation>
    <scope>NUCLEOTIDE SEQUENCE [LARGE SCALE GENOMIC DNA]</scope>
    <source>
        <strain evidence="8">B2</strain>
    </source>
</reference>
<keyword evidence="4 7" id="KW-0658">Purine biosynthesis</keyword>
<protein>
    <recommendedName>
        <fullName evidence="7">Adenylosuccinate synthetase</fullName>
        <shortName evidence="7">AMPSase</shortName>
        <shortName evidence="7">AdSS</shortName>
        <ecNumber evidence="7">6.3.4.4</ecNumber>
    </recommendedName>
    <alternativeName>
        <fullName evidence="7">IMP--aspartate ligase</fullName>
    </alternativeName>
</protein>
<dbReference type="GO" id="GO:0046040">
    <property type="term" value="P:IMP metabolic process"/>
    <property type="evidence" value="ECO:0007669"/>
    <property type="project" value="TreeGrafter"/>
</dbReference>
<dbReference type="InterPro" id="IPR001114">
    <property type="entry name" value="Adenylosuccinate_synthetase"/>
</dbReference>
<dbReference type="Proteomes" id="UP000229897">
    <property type="component" value="Chromosome"/>
</dbReference>
<evidence type="ECO:0000256" key="1">
    <source>
        <dbReference type="ARBA" id="ARBA00022598"/>
    </source>
</evidence>
<comment type="pathway">
    <text evidence="7">Purine metabolism; AMP biosynthesis via de novo pathway; AMP from IMP: step 1/2.</text>
</comment>
<dbReference type="RefSeq" id="WP_099882700.1">
    <property type="nucleotide sequence ID" value="NZ_CP024608.1"/>
</dbReference>
<keyword evidence="2 7" id="KW-0479">Metal-binding</keyword>
<evidence type="ECO:0000256" key="2">
    <source>
        <dbReference type="ARBA" id="ARBA00022723"/>
    </source>
</evidence>